<evidence type="ECO:0000313" key="2">
    <source>
        <dbReference type="Proteomes" id="UP000887569"/>
    </source>
</evidence>
<proteinExistence type="predicted"/>
<feature type="region of interest" description="Disordered" evidence="1">
    <location>
        <begin position="68"/>
        <end position="91"/>
    </location>
</feature>
<protein>
    <submittedName>
        <fullName evidence="3">Myosin tail domain-containing protein</fullName>
    </submittedName>
</protein>
<dbReference type="Gene3D" id="1.20.5.340">
    <property type="match status" value="1"/>
</dbReference>
<dbReference type="WBParaSite" id="PgR003_g010_t01">
    <property type="protein sequence ID" value="PgR003_g010_t01"/>
    <property type="gene ID" value="PgR003_g010"/>
</dbReference>
<accession>A0A915A871</accession>
<sequence>FLGHFPYQAPIFHHFACFRKDTEIHSLTSRLEDEQSLVVKLQRQIKELLARIQELEEELEAERQARYKAEKTRSEMQNELEELGDRLDEAG</sequence>
<evidence type="ECO:0000313" key="3">
    <source>
        <dbReference type="WBParaSite" id="PgR003_g010_t01"/>
    </source>
</evidence>
<keyword evidence="2" id="KW-1185">Reference proteome</keyword>
<dbReference type="AlphaFoldDB" id="A0A915A871"/>
<dbReference type="Proteomes" id="UP000887569">
    <property type="component" value="Unplaced"/>
</dbReference>
<evidence type="ECO:0000256" key="1">
    <source>
        <dbReference type="SAM" id="MobiDB-lite"/>
    </source>
</evidence>
<name>A0A915A871_PARUN</name>
<organism evidence="2 3">
    <name type="scientific">Parascaris univalens</name>
    <name type="common">Nematode worm</name>
    <dbReference type="NCBI Taxonomy" id="6257"/>
    <lineage>
        <taxon>Eukaryota</taxon>
        <taxon>Metazoa</taxon>
        <taxon>Ecdysozoa</taxon>
        <taxon>Nematoda</taxon>
        <taxon>Chromadorea</taxon>
        <taxon>Rhabditida</taxon>
        <taxon>Spirurina</taxon>
        <taxon>Ascaridomorpha</taxon>
        <taxon>Ascaridoidea</taxon>
        <taxon>Ascarididae</taxon>
        <taxon>Parascaris</taxon>
    </lineage>
</organism>
<reference evidence="3" key="1">
    <citation type="submission" date="2022-11" db="UniProtKB">
        <authorList>
            <consortium name="WormBaseParasite"/>
        </authorList>
    </citation>
    <scope>IDENTIFICATION</scope>
</reference>
<dbReference type="SUPFAM" id="SSF90257">
    <property type="entry name" value="Myosin rod fragments"/>
    <property type="match status" value="1"/>
</dbReference>